<dbReference type="RefSeq" id="WP_074024711.1">
    <property type="nucleotide sequence ID" value="NZ_CAWNAG010000135.1"/>
</dbReference>
<dbReference type="STRING" id="1873482.Xedl_03104"/>
<dbReference type="EMBL" id="MKGQ01000029">
    <property type="protein sequence ID" value="OKP00870.1"/>
    <property type="molecule type" value="Genomic_DNA"/>
</dbReference>
<evidence type="ECO:0000256" key="2">
    <source>
        <dbReference type="ARBA" id="ARBA00022679"/>
    </source>
</evidence>
<protein>
    <submittedName>
        <fullName evidence="4">Capsular polysaccharide biosynthesis protein CpsI</fullName>
    </submittedName>
</protein>
<dbReference type="AlphaFoldDB" id="A0A1Q5TKX7"/>
<evidence type="ECO:0000313" key="5">
    <source>
        <dbReference type="Proteomes" id="UP000186268"/>
    </source>
</evidence>
<accession>A0A1Q5TKX7</accession>
<gene>
    <name evidence="4" type="ORF">Xedl_03104</name>
</gene>
<evidence type="ECO:0000256" key="1">
    <source>
        <dbReference type="ARBA" id="ARBA00022676"/>
    </source>
</evidence>
<dbReference type="GO" id="GO:0016758">
    <property type="term" value="F:hexosyltransferase activity"/>
    <property type="evidence" value="ECO:0007669"/>
    <property type="project" value="UniProtKB-ARBA"/>
</dbReference>
<comment type="caution">
    <text evidence="4">The sequence shown here is derived from an EMBL/GenBank/DDBJ whole genome shotgun (WGS) entry which is preliminary data.</text>
</comment>
<dbReference type="InterPro" id="IPR001173">
    <property type="entry name" value="Glyco_trans_2-like"/>
</dbReference>
<feature type="domain" description="Glycosyltransferase 2-like" evidence="3">
    <location>
        <begin position="7"/>
        <end position="153"/>
    </location>
</feature>
<sequence>MKNPLVSIIIPAFNVENFISNAINSVLNQTYNNIEIIIINDGSTDNTLNVIESIADENKNIMVLSQINKGISSARNFGLCKATGEYISFLDSDDTIEPIFIESMLKKNEKENSDVVFCLNKTIDKNNNIKFSKNYEDINKLAVNYMNFDYFDICCMLIKRSFLLDCNLTFDEKLIVGEDVLFILMCINKTDFYCVPKHLYNYVYRECSIMNKKWKEYDYMNEIQAWDTIYHKMYLDYRKRDRKLLMDKIGTKVLSLKVAFMWKLLASGKVNELSNFISNLSCYNKYSVFLRKKELFKLNLINSKNKIKWFLARFLFTKKKDIIQ</sequence>
<reference evidence="4 5" key="1">
    <citation type="submission" date="2016-09" db="EMBL/GenBank/DDBJ databases">
        <title>Xenorhabdus thuongxuanensis sp. nov. and Xenorhabdus eapokensis sp. nov., isolated from Steinernema species.</title>
        <authorList>
            <person name="Kaempfer P."/>
            <person name="Tobias N.J."/>
            <person name="Phan Ke L."/>
            <person name="Bode H.B."/>
            <person name="Glaeser S.P."/>
        </authorList>
    </citation>
    <scope>NUCLEOTIDE SEQUENCE [LARGE SCALE GENOMIC DNA]</scope>
    <source>
        <strain evidence="4 5">DL20</strain>
    </source>
</reference>
<evidence type="ECO:0000313" key="4">
    <source>
        <dbReference type="EMBL" id="OKP00870.1"/>
    </source>
</evidence>
<dbReference type="Proteomes" id="UP000186268">
    <property type="component" value="Unassembled WGS sequence"/>
</dbReference>
<organism evidence="4 5">
    <name type="scientific">Xenorhabdus eapokensis</name>
    <dbReference type="NCBI Taxonomy" id="1873482"/>
    <lineage>
        <taxon>Bacteria</taxon>
        <taxon>Pseudomonadati</taxon>
        <taxon>Pseudomonadota</taxon>
        <taxon>Gammaproteobacteria</taxon>
        <taxon>Enterobacterales</taxon>
        <taxon>Morganellaceae</taxon>
        <taxon>Xenorhabdus</taxon>
    </lineage>
</organism>
<keyword evidence="2" id="KW-0808">Transferase</keyword>
<dbReference type="OrthoDB" id="6813549at2"/>
<proteinExistence type="predicted"/>
<keyword evidence="5" id="KW-1185">Reference proteome</keyword>
<dbReference type="InterPro" id="IPR029044">
    <property type="entry name" value="Nucleotide-diphossugar_trans"/>
</dbReference>
<evidence type="ECO:0000259" key="3">
    <source>
        <dbReference type="Pfam" id="PF00535"/>
    </source>
</evidence>
<dbReference type="PANTHER" id="PTHR22916">
    <property type="entry name" value="GLYCOSYLTRANSFERASE"/>
    <property type="match status" value="1"/>
</dbReference>
<dbReference type="Pfam" id="PF00535">
    <property type="entry name" value="Glycos_transf_2"/>
    <property type="match status" value="1"/>
</dbReference>
<keyword evidence="1" id="KW-0328">Glycosyltransferase</keyword>
<dbReference type="PANTHER" id="PTHR22916:SF51">
    <property type="entry name" value="GLYCOSYLTRANSFERASE EPSH-RELATED"/>
    <property type="match status" value="1"/>
</dbReference>
<dbReference type="CDD" id="cd00761">
    <property type="entry name" value="Glyco_tranf_GTA_type"/>
    <property type="match status" value="1"/>
</dbReference>
<dbReference type="Gene3D" id="3.90.550.10">
    <property type="entry name" value="Spore Coat Polysaccharide Biosynthesis Protein SpsA, Chain A"/>
    <property type="match status" value="1"/>
</dbReference>
<dbReference type="SUPFAM" id="SSF53448">
    <property type="entry name" value="Nucleotide-diphospho-sugar transferases"/>
    <property type="match status" value="1"/>
</dbReference>
<name>A0A1Q5TKX7_9GAMM</name>